<dbReference type="CDD" id="cd01335">
    <property type="entry name" value="Radical_SAM"/>
    <property type="match status" value="1"/>
</dbReference>
<evidence type="ECO:0000313" key="8">
    <source>
        <dbReference type="EMBL" id="RAM00804.1"/>
    </source>
</evidence>
<dbReference type="OrthoDB" id="5470216at2"/>
<dbReference type="InterPro" id="IPR006638">
    <property type="entry name" value="Elp3/MiaA/NifB-like_rSAM"/>
</dbReference>
<dbReference type="GO" id="GO:0003824">
    <property type="term" value="F:catalytic activity"/>
    <property type="evidence" value="ECO:0007669"/>
    <property type="project" value="InterPro"/>
</dbReference>
<keyword evidence="10" id="KW-1185">Reference proteome</keyword>
<name>A0A328F7Z7_9BACT</name>
<evidence type="ECO:0000256" key="2">
    <source>
        <dbReference type="ARBA" id="ARBA00022691"/>
    </source>
</evidence>
<evidence type="ECO:0000256" key="5">
    <source>
        <dbReference type="ARBA" id="ARBA00023014"/>
    </source>
</evidence>
<dbReference type="PANTHER" id="PTHR43409">
    <property type="entry name" value="ANAEROBIC MAGNESIUM-PROTOPORPHYRIN IX MONOMETHYL ESTER CYCLASE-RELATED"/>
    <property type="match status" value="1"/>
</dbReference>
<dbReference type="SMART" id="SM00729">
    <property type="entry name" value="Elp3"/>
    <property type="match status" value="1"/>
</dbReference>
<dbReference type="InterPro" id="IPR058240">
    <property type="entry name" value="rSAM_sf"/>
</dbReference>
<dbReference type="Proteomes" id="UP000293902">
    <property type="component" value="Chromosome"/>
</dbReference>
<keyword evidence="2" id="KW-0949">S-adenosyl-L-methionine</keyword>
<evidence type="ECO:0000313" key="7">
    <source>
        <dbReference type="EMBL" id="QBH15334.1"/>
    </source>
</evidence>
<gene>
    <name evidence="8" type="ORF">DO021_17250</name>
    <name evidence="7" type="ORF">EYB58_21935</name>
</gene>
<dbReference type="Proteomes" id="UP000248798">
    <property type="component" value="Unassembled WGS sequence"/>
</dbReference>
<evidence type="ECO:0000313" key="9">
    <source>
        <dbReference type="Proteomes" id="UP000248798"/>
    </source>
</evidence>
<comment type="cofactor">
    <cofactor evidence="1">
        <name>[4Fe-4S] cluster</name>
        <dbReference type="ChEBI" id="CHEBI:49883"/>
    </cofactor>
</comment>
<evidence type="ECO:0000313" key="10">
    <source>
        <dbReference type="Proteomes" id="UP000293902"/>
    </source>
</evidence>
<evidence type="ECO:0000259" key="6">
    <source>
        <dbReference type="PROSITE" id="PS51918"/>
    </source>
</evidence>
<keyword evidence="5" id="KW-0411">Iron-sulfur</keyword>
<dbReference type="PROSITE" id="PS51918">
    <property type="entry name" value="RADICAL_SAM"/>
    <property type="match status" value="1"/>
</dbReference>
<evidence type="ECO:0000256" key="1">
    <source>
        <dbReference type="ARBA" id="ARBA00001966"/>
    </source>
</evidence>
<proteinExistence type="predicted"/>
<keyword evidence="4" id="KW-0408">Iron</keyword>
<dbReference type="SFLD" id="SFLDS00029">
    <property type="entry name" value="Radical_SAM"/>
    <property type="match status" value="1"/>
</dbReference>
<dbReference type="SFLD" id="SFLDG01095">
    <property type="entry name" value="Uncharacterised_Radical_SAM_Su"/>
    <property type="match status" value="1"/>
</dbReference>
<keyword evidence="3" id="KW-0479">Metal-binding</keyword>
<dbReference type="InterPro" id="IPR051198">
    <property type="entry name" value="BchE-like"/>
</dbReference>
<dbReference type="EMBL" id="CP036313">
    <property type="protein sequence ID" value="QBH15334.1"/>
    <property type="molecule type" value="Genomic_DNA"/>
</dbReference>
<reference evidence="7 10" key="2">
    <citation type="submission" date="2019-02" db="EMBL/GenBank/DDBJ databases">
        <title>Complete genome sequence of Desulfobacter hydrogenophilus AcRS1.</title>
        <authorList>
            <person name="Marietou A."/>
            <person name="Lund M.B."/>
            <person name="Marshall I.P.G."/>
            <person name="Schreiber L."/>
            <person name="Jorgensen B."/>
        </authorList>
    </citation>
    <scope>NUCLEOTIDE SEQUENCE [LARGE SCALE GENOMIC DNA]</scope>
    <source>
        <strain evidence="7 10">AcRS1</strain>
    </source>
</reference>
<dbReference type="GO" id="GO:0046872">
    <property type="term" value="F:metal ion binding"/>
    <property type="evidence" value="ECO:0007669"/>
    <property type="project" value="UniProtKB-KW"/>
</dbReference>
<dbReference type="PANTHER" id="PTHR43409:SF4">
    <property type="entry name" value="RADICAL SAM SUPERFAMILY PROTEIN"/>
    <property type="match status" value="1"/>
</dbReference>
<dbReference type="SFLD" id="SFLDG01082">
    <property type="entry name" value="B12-binding_domain_containing"/>
    <property type="match status" value="1"/>
</dbReference>
<accession>A0A328F7Z7</accession>
<protein>
    <submittedName>
        <fullName evidence="8">Radical SAM protein</fullName>
    </submittedName>
</protein>
<evidence type="ECO:0000256" key="4">
    <source>
        <dbReference type="ARBA" id="ARBA00023004"/>
    </source>
</evidence>
<dbReference type="AlphaFoldDB" id="A0A328F7Z7"/>
<dbReference type="Gene3D" id="3.20.20.70">
    <property type="entry name" value="Aldolase class I"/>
    <property type="match status" value="1"/>
</dbReference>
<feature type="domain" description="Radical SAM core" evidence="6">
    <location>
        <begin position="21"/>
        <end position="295"/>
    </location>
</feature>
<dbReference type="Pfam" id="PF04055">
    <property type="entry name" value="Radical_SAM"/>
    <property type="match status" value="1"/>
</dbReference>
<dbReference type="InterPro" id="IPR013785">
    <property type="entry name" value="Aldolase_TIM"/>
</dbReference>
<organism evidence="8 9">
    <name type="scientific">Desulfobacter hydrogenophilus</name>
    <dbReference type="NCBI Taxonomy" id="2291"/>
    <lineage>
        <taxon>Bacteria</taxon>
        <taxon>Pseudomonadati</taxon>
        <taxon>Thermodesulfobacteriota</taxon>
        <taxon>Desulfobacteria</taxon>
        <taxon>Desulfobacterales</taxon>
        <taxon>Desulfobacteraceae</taxon>
        <taxon>Desulfobacter</taxon>
    </lineage>
</organism>
<dbReference type="SUPFAM" id="SSF102114">
    <property type="entry name" value="Radical SAM enzymes"/>
    <property type="match status" value="1"/>
</dbReference>
<dbReference type="EMBL" id="QLNI01000038">
    <property type="protein sequence ID" value="RAM00804.1"/>
    <property type="molecule type" value="Genomic_DNA"/>
</dbReference>
<reference evidence="8 9" key="1">
    <citation type="submission" date="2018-06" db="EMBL/GenBank/DDBJ databases">
        <title>Complete Genome Sequence of Desulfobacter hydrogenophilus (DSM3380).</title>
        <authorList>
            <person name="Marietou A."/>
            <person name="Schreiber L."/>
            <person name="Marshall I."/>
            <person name="Jorgensen B."/>
        </authorList>
    </citation>
    <scope>NUCLEOTIDE SEQUENCE [LARGE SCALE GENOMIC DNA]</scope>
    <source>
        <strain evidence="8 9">DSM 3380</strain>
    </source>
</reference>
<sequence length="387" mass="44147">MTDDKQTQTYQGYEQGTIYPANDAYSLLLRLIRNCPWNRCSFCPVYKKQKFSIRPVEDIIKDIDLVRTYIDRLLQENATPIAFDQERIHSIYTAFEVRDRVAFNNAVKWHAAGMASIFLQDANPLVMKPKDLLFVLGHIKDCFTQTETIATYARSSTILQLPDDTLEQLHKLGLNRIHLGLESGSNLVLNRMRTGVDRAGHIEAGKRIRQAGIKLYTYVMPGLGGVDLSIEHALETAEALNAINPDVIKIRTLGLSPSTELSHWQLRGMFEKPGDAMIATEVRLMLEALDNIQSRVKSDHILNLFETVTGKMPHDKEKMIGVIDRFFELAPQERILYQIGRRMGFFKGLEDMDTSPQMDQVRLACENYGVTPKNVDQILDRLMTRFV</sequence>
<evidence type="ECO:0000256" key="3">
    <source>
        <dbReference type="ARBA" id="ARBA00022723"/>
    </source>
</evidence>
<dbReference type="RefSeq" id="WP_111958941.1">
    <property type="nucleotide sequence ID" value="NZ_CP036313.1"/>
</dbReference>
<dbReference type="InterPro" id="IPR007197">
    <property type="entry name" value="rSAM"/>
</dbReference>
<dbReference type="GO" id="GO:0051536">
    <property type="term" value="F:iron-sulfur cluster binding"/>
    <property type="evidence" value="ECO:0007669"/>
    <property type="project" value="UniProtKB-KW"/>
</dbReference>